<evidence type="ECO:0000313" key="2">
    <source>
        <dbReference type="Proteomes" id="UP000095283"/>
    </source>
</evidence>
<proteinExistence type="predicted"/>
<evidence type="ECO:0000256" key="1">
    <source>
        <dbReference type="SAM" id="Phobius"/>
    </source>
</evidence>
<sequence length="53" mass="6134">MTKVLISHPIFNFCSCLHWLLSLLQVSRSLIQSLYCIVAISLTNTYMMMKRLA</sequence>
<protein>
    <submittedName>
        <fullName evidence="3">Uncharacterized protein</fullName>
    </submittedName>
</protein>
<accession>A0A1I7X441</accession>
<dbReference type="WBParaSite" id="Hba_12155">
    <property type="protein sequence ID" value="Hba_12155"/>
    <property type="gene ID" value="Hba_12155"/>
</dbReference>
<organism evidence="2 3">
    <name type="scientific">Heterorhabditis bacteriophora</name>
    <name type="common">Entomopathogenic nematode worm</name>
    <dbReference type="NCBI Taxonomy" id="37862"/>
    <lineage>
        <taxon>Eukaryota</taxon>
        <taxon>Metazoa</taxon>
        <taxon>Ecdysozoa</taxon>
        <taxon>Nematoda</taxon>
        <taxon>Chromadorea</taxon>
        <taxon>Rhabditida</taxon>
        <taxon>Rhabditina</taxon>
        <taxon>Rhabditomorpha</taxon>
        <taxon>Strongyloidea</taxon>
        <taxon>Heterorhabditidae</taxon>
        <taxon>Heterorhabditis</taxon>
    </lineage>
</organism>
<keyword evidence="2" id="KW-1185">Reference proteome</keyword>
<keyword evidence="1" id="KW-0812">Transmembrane</keyword>
<evidence type="ECO:0000313" key="3">
    <source>
        <dbReference type="WBParaSite" id="Hba_12155"/>
    </source>
</evidence>
<reference evidence="3" key="1">
    <citation type="submission" date="2016-11" db="UniProtKB">
        <authorList>
            <consortium name="WormBaseParasite"/>
        </authorList>
    </citation>
    <scope>IDENTIFICATION</scope>
</reference>
<feature type="transmembrane region" description="Helical" evidence="1">
    <location>
        <begin position="30"/>
        <end position="49"/>
    </location>
</feature>
<keyword evidence="1" id="KW-1133">Transmembrane helix</keyword>
<keyword evidence="1" id="KW-0472">Membrane</keyword>
<name>A0A1I7X441_HETBA</name>
<dbReference type="AlphaFoldDB" id="A0A1I7X441"/>
<dbReference type="Proteomes" id="UP000095283">
    <property type="component" value="Unplaced"/>
</dbReference>